<protein>
    <recommendedName>
        <fullName evidence="1">Ribbon-helix-helix protein CopG domain-containing protein</fullName>
    </recommendedName>
</protein>
<name>X1G7Q0_9ZZZZ</name>
<dbReference type="SUPFAM" id="SSF47598">
    <property type="entry name" value="Ribbon-helix-helix"/>
    <property type="match status" value="1"/>
</dbReference>
<dbReference type="Pfam" id="PF01402">
    <property type="entry name" value="RHH_1"/>
    <property type="match status" value="1"/>
</dbReference>
<dbReference type="EMBL" id="BARU01016901">
    <property type="protein sequence ID" value="GAH53941.1"/>
    <property type="molecule type" value="Genomic_DNA"/>
</dbReference>
<organism evidence="2">
    <name type="scientific">marine sediment metagenome</name>
    <dbReference type="NCBI Taxonomy" id="412755"/>
    <lineage>
        <taxon>unclassified sequences</taxon>
        <taxon>metagenomes</taxon>
        <taxon>ecological metagenomes</taxon>
    </lineage>
</organism>
<feature type="non-terminal residue" evidence="2">
    <location>
        <position position="54"/>
    </location>
</feature>
<sequence length="54" mass="6145">MPKTERERVSVTLTIQYVEALDDLVKRGIYLDRGAAIRASLRLIFATHNLEIMG</sequence>
<dbReference type="CDD" id="cd22231">
    <property type="entry name" value="RHH_NikR_HicB-like"/>
    <property type="match status" value="1"/>
</dbReference>
<proteinExistence type="predicted"/>
<dbReference type="GO" id="GO:0006355">
    <property type="term" value="P:regulation of DNA-templated transcription"/>
    <property type="evidence" value="ECO:0007669"/>
    <property type="project" value="InterPro"/>
</dbReference>
<comment type="caution">
    <text evidence="2">The sequence shown here is derived from an EMBL/GenBank/DDBJ whole genome shotgun (WGS) entry which is preliminary data.</text>
</comment>
<reference evidence="2" key="1">
    <citation type="journal article" date="2014" name="Front. Microbiol.">
        <title>High frequency of phylogenetically diverse reductive dehalogenase-homologous genes in deep subseafloor sedimentary metagenomes.</title>
        <authorList>
            <person name="Kawai M."/>
            <person name="Futagami T."/>
            <person name="Toyoda A."/>
            <person name="Takaki Y."/>
            <person name="Nishi S."/>
            <person name="Hori S."/>
            <person name="Arai W."/>
            <person name="Tsubouchi T."/>
            <person name="Morono Y."/>
            <person name="Uchiyama I."/>
            <person name="Ito T."/>
            <person name="Fujiyama A."/>
            <person name="Inagaki F."/>
            <person name="Takami H."/>
        </authorList>
    </citation>
    <scope>NUCLEOTIDE SEQUENCE</scope>
    <source>
        <strain evidence="2">Expedition CK06-06</strain>
    </source>
</reference>
<gene>
    <name evidence="2" type="ORF">S03H2_28060</name>
</gene>
<evidence type="ECO:0000259" key="1">
    <source>
        <dbReference type="Pfam" id="PF01402"/>
    </source>
</evidence>
<dbReference type="Gene3D" id="1.10.1220.10">
    <property type="entry name" value="Met repressor-like"/>
    <property type="match status" value="1"/>
</dbReference>
<dbReference type="AlphaFoldDB" id="X1G7Q0"/>
<evidence type="ECO:0000313" key="2">
    <source>
        <dbReference type="EMBL" id="GAH53941.1"/>
    </source>
</evidence>
<dbReference type="InterPro" id="IPR013321">
    <property type="entry name" value="Arc_rbn_hlx_hlx"/>
</dbReference>
<dbReference type="InterPro" id="IPR010985">
    <property type="entry name" value="Ribbon_hlx_hlx"/>
</dbReference>
<accession>X1G7Q0</accession>
<dbReference type="InterPro" id="IPR002145">
    <property type="entry name" value="CopG"/>
</dbReference>
<feature type="domain" description="Ribbon-helix-helix protein CopG" evidence="1">
    <location>
        <begin position="7"/>
        <end position="42"/>
    </location>
</feature>